<name>A0A016VC21_9BILA</name>
<dbReference type="Proteomes" id="UP000024635">
    <property type="component" value="Unassembled WGS sequence"/>
</dbReference>
<feature type="compositionally biased region" description="Basic residues" evidence="1">
    <location>
        <begin position="66"/>
        <end position="81"/>
    </location>
</feature>
<accession>A0A016VC21</accession>
<comment type="caution">
    <text evidence="2">The sequence shown here is derived from an EMBL/GenBank/DDBJ whole genome shotgun (WGS) entry which is preliminary data.</text>
</comment>
<protein>
    <submittedName>
        <fullName evidence="2">Uncharacterized protein</fullName>
    </submittedName>
</protein>
<dbReference type="OrthoDB" id="10524099at2759"/>
<dbReference type="EMBL" id="JARK01001350">
    <property type="protein sequence ID" value="EYC24288.1"/>
    <property type="molecule type" value="Genomic_DNA"/>
</dbReference>
<evidence type="ECO:0000313" key="2">
    <source>
        <dbReference type="EMBL" id="EYC24288.1"/>
    </source>
</evidence>
<keyword evidence="3" id="KW-1185">Reference proteome</keyword>
<dbReference type="AlphaFoldDB" id="A0A016VC21"/>
<organism evidence="2 3">
    <name type="scientific">Ancylostoma ceylanicum</name>
    <dbReference type="NCBI Taxonomy" id="53326"/>
    <lineage>
        <taxon>Eukaryota</taxon>
        <taxon>Metazoa</taxon>
        <taxon>Ecdysozoa</taxon>
        <taxon>Nematoda</taxon>
        <taxon>Chromadorea</taxon>
        <taxon>Rhabditida</taxon>
        <taxon>Rhabditina</taxon>
        <taxon>Rhabditomorpha</taxon>
        <taxon>Strongyloidea</taxon>
        <taxon>Ancylostomatidae</taxon>
        <taxon>Ancylostomatinae</taxon>
        <taxon>Ancylostoma</taxon>
    </lineage>
</organism>
<proteinExistence type="predicted"/>
<gene>
    <name evidence="2" type="primary">Acey_s0014.g2421</name>
    <name evidence="2" type="ORF">Y032_0014g2421</name>
</gene>
<reference evidence="3" key="1">
    <citation type="journal article" date="2015" name="Nat. Genet.">
        <title>The genome and transcriptome of the zoonotic hookworm Ancylostoma ceylanicum identify infection-specific gene families.</title>
        <authorList>
            <person name="Schwarz E.M."/>
            <person name="Hu Y."/>
            <person name="Antoshechkin I."/>
            <person name="Miller M.M."/>
            <person name="Sternberg P.W."/>
            <person name="Aroian R.V."/>
        </authorList>
    </citation>
    <scope>NUCLEOTIDE SEQUENCE</scope>
    <source>
        <strain evidence="3">HY135</strain>
    </source>
</reference>
<evidence type="ECO:0000313" key="3">
    <source>
        <dbReference type="Proteomes" id="UP000024635"/>
    </source>
</evidence>
<sequence>MKKKGCAGRKKFIKILNFLDKVTAEALTPVMLHIQDKGTRLKKTRSVSYSYKTPPTTARSRETSKSRKSRTLTRSKKKTRKNKEVALANAITDALGEPTNDDIVIHETLPDGSMKLQLHFSSRLKQGDEQSDTVGFQPHKITLSGQEIWNNK</sequence>
<feature type="region of interest" description="Disordered" evidence="1">
    <location>
        <begin position="43"/>
        <end position="83"/>
    </location>
</feature>
<feature type="compositionally biased region" description="Polar residues" evidence="1">
    <location>
        <begin position="46"/>
        <end position="55"/>
    </location>
</feature>
<evidence type="ECO:0000256" key="1">
    <source>
        <dbReference type="SAM" id="MobiDB-lite"/>
    </source>
</evidence>